<dbReference type="RefSeq" id="WP_340344320.1">
    <property type="nucleotide sequence ID" value="NZ_JBBKZT010000009.1"/>
</dbReference>
<dbReference type="InterPro" id="IPR002071">
    <property type="entry name" value="Thermonucl_AS"/>
</dbReference>
<keyword evidence="2" id="KW-0255">Endonuclease</keyword>
<organism evidence="6 7">
    <name type="scientific">Variovorax rhizosphaerae</name>
    <dbReference type="NCBI Taxonomy" id="1836200"/>
    <lineage>
        <taxon>Bacteria</taxon>
        <taxon>Pseudomonadati</taxon>
        <taxon>Pseudomonadota</taxon>
        <taxon>Betaproteobacteria</taxon>
        <taxon>Burkholderiales</taxon>
        <taxon>Comamonadaceae</taxon>
        <taxon>Variovorax</taxon>
    </lineage>
</organism>
<feature type="domain" description="TNase-like" evidence="5">
    <location>
        <begin position="33"/>
        <end position="160"/>
    </location>
</feature>
<evidence type="ECO:0000256" key="3">
    <source>
        <dbReference type="ARBA" id="ARBA00022801"/>
    </source>
</evidence>
<dbReference type="PANTHER" id="PTHR12302">
    <property type="entry name" value="EBNA2 BINDING PROTEIN P100"/>
    <property type="match status" value="1"/>
</dbReference>
<evidence type="ECO:0000256" key="4">
    <source>
        <dbReference type="SAM" id="MobiDB-lite"/>
    </source>
</evidence>
<dbReference type="InterPro" id="IPR016071">
    <property type="entry name" value="Staphylococal_nuclease_OB-fold"/>
</dbReference>
<dbReference type="Proteomes" id="UP001385892">
    <property type="component" value="Unassembled WGS sequence"/>
</dbReference>
<evidence type="ECO:0000259" key="5">
    <source>
        <dbReference type="PROSITE" id="PS50830"/>
    </source>
</evidence>
<dbReference type="InterPro" id="IPR035437">
    <property type="entry name" value="SNase_OB-fold_sf"/>
</dbReference>
<evidence type="ECO:0000256" key="1">
    <source>
        <dbReference type="ARBA" id="ARBA00022722"/>
    </source>
</evidence>
<name>A0ABU8WNU0_9BURK</name>
<evidence type="ECO:0000313" key="7">
    <source>
        <dbReference type="Proteomes" id="UP001385892"/>
    </source>
</evidence>
<evidence type="ECO:0000256" key="2">
    <source>
        <dbReference type="ARBA" id="ARBA00022759"/>
    </source>
</evidence>
<accession>A0ABU8WNU0</accession>
<dbReference type="PROSITE" id="PS01123">
    <property type="entry name" value="TNASE_1"/>
    <property type="match status" value="1"/>
</dbReference>
<sequence length="193" mass="21008">MSGAAGKRNPSNLIAVLTLVATCQWVPVAAFADVIAGRVVKVSDGDTITVLDASDRQHRIRLAGIDAPEKNQPFGKVSQQSLSAMVAGKTVNVETDKLDRYGRAIGVVLVGSVDVNREQVERGLAWWYRAYAREQSAADRVAYSFAEEEARKAHRGIWQSTDAVAPWEWRREGHHAQGRRRGAEQGVEAAAGS</sequence>
<dbReference type="Gene3D" id="2.40.50.90">
    <property type="match status" value="1"/>
</dbReference>
<comment type="caution">
    <text evidence="6">The sequence shown here is derived from an EMBL/GenBank/DDBJ whole genome shotgun (WGS) entry which is preliminary data.</text>
</comment>
<dbReference type="PROSITE" id="PS50830">
    <property type="entry name" value="TNASE_3"/>
    <property type="match status" value="1"/>
</dbReference>
<dbReference type="PANTHER" id="PTHR12302:SF3">
    <property type="entry name" value="SERINE_THREONINE-PROTEIN KINASE 31"/>
    <property type="match status" value="1"/>
</dbReference>
<dbReference type="SUPFAM" id="SSF50199">
    <property type="entry name" value="Staphylococcal nuclease"/>
    <property type="match status" value="1"/>
</dbReference>
<keyword evidence="7" id="KW-1185">Reference proteome</keyword>
<keyword evidence="1" id="KW-0540">Nuclease</keyword>
<protein>
    <submittedName>
        <fullName evidence="6">Thermonuclease family protein</fullName>
    </submittedName>
</protein>
<keyword evidence="3" id="KW-0378">Hydrolase</keyword>
<gene>
    <name evidence="6" type="ORF">WKW82_21245</name>
</gene>
<dbReference type="SMART" id="SM00318">
    <property type="entry name" value="SNc"/>
    <property type="match status" value="1"/>
</dbReference>
<dbReference type="EMBL" id="JBBKZT010000009">
    <property type="protein sequence ID" value="MEJ8849197.1"/>
    <property type="molecule type" value="Genomic_DNA"/>
</dbReference>
<reference evidence="6 7" key="1">
    <citation type="submission" date="2024-03" db="EMBL/GenBank/DDBJ databases">
        <title>Novel species of the genus Variovorax.</title>
        <authorList>
            <person name="Liu Q."/>
            <person name="Xin Y.-H."/>
        </authorList>
    </citation>
    <scope>NUCLEOTIDE SEQUENCE [LARGE SCALE GENOMIC DNA]</scope>
    <source>
        <strain evidence="6 7">KACC 18900</strain>
    </source>
</reference>
<feature type="region of interest" description="Disordered" evidence="4">
    <location>
        <begin position="171"/>
        <end position="193"/>
    </location>
</feature>
<dbReference type="Pfam" id="PF00565">
    <property type="entry name" value="SNase"/>
    <property type="match status" value="1"/>
</dbReference>
<proteinExistence type="predicted"/>
<evidence type="ECO:0000313" key="6">
    <source>
        <dbReference type="EMBL" id="MEJ8849197.1"/>
    </source>
</evidence>